<comment type="caution">
    <text evidence="1">The sequence shown here is derived from an EMBL/GenBank/DDBJ whole genome shotgun (WGS) entry which is preliminary data.</text>
</comment>
<dbReference type="Proteomes" id="UP000676776">
    <property type="component" value="Unassembled WGS sequence"/>
</dbReference>
<dbReference type="InterPro" id="IPR029024">
    <property type="entry name" value="TerB-like"/>
</dbReference>
<accession>A0ABS3SZQ2</accession>
<dbReference type="SUPFAM" id="SSF158682">
    <property type="entry name" value="TerB-like"/>
    <property type="match status" value="1"/>
</dbReference>
<dbReference type="Gene3D" id="1.10.3680.10">
    <property type="entry name" value="TerB-like"/>
    <property type="match status" value="1"/>
</dbReference>
<protein>
    <submittedName>
        <fullName evidence="1">TerB family tellurite resistance protein</fullName>
    </submittedName>
</protein>
<evidence type="ECO:0000313" key="2">
    <source>
        <dbReference type="Proteomes" id="UP000676776"/>
    </source>
</evidence>
<gene>
    <name evidence="1" type="ORF">J4050_04345</name>
</gene>
<proteinExistence type="predicted"/>
<evidence type="ECO:0000313" key="1">
    <source>
        <dbReference type="EMBL" id="MBO3115962.1"/>
    </source>
</evidence>
<sequence>MQPQAIISATLSEQLGNLFYAIAKADGTLSIEEYISFSEILEGQWGAYGEKNIERIKKQFNKAQKEDLNSTDCFEAFSEYLSKNPNVFTKSLKTLIFETSNAIVYAFAKINKSELNFMARLSIAFKNADI</sequence>
<name>A0ABS3SZQ2_9FLAO</name>
<keyword evidence="2" id="KW-1185">Reference proteome</keyword>
<organism evidence="1 2">
    <name type="scientific">Winogradskyella pelagia</name>
    <dbReference type="NCBI Taxonomy" id="2819984"/>
    <lineage>
        <taxon>Bacteria</taxon>
        <taxon>Pseudomonadati</taxon>
        <taxon>Bacteroidota</taxon>
        <taxon>Flavobacteriia</taxon>
        <taxon>Flavobacteriales</taxon>
        <taxon>Flavobacteriaceae</taxon>
        <taxon>Winogradskyella</taxon>
    </lineage>
</organism>
<dbReference type="EMBL" id="JAGEVF010000002">
    <property type="protein sequence ID" value="MBO3115962.1"/>
    <property type="molecule type" value="Genomic_DNA"/>
</dbReference>
<dbReference type="CDD" id="cd07177">
    <property type="entry name" value="terB_like"/>
    <property type="match status" value="1"/>
</dbReference>
<dbReference type="RefSeq" id="WP_208152724.1">
    <property type="nucleotide sequence ID" value="NZ_JAGEVF010000002.1"/>
</dbReference>
<reference evidence="1 2" key="1">
    <citation type="submission" date="2021-03" db="EMBL/GenBank/DDBJ databases">
        <title>Winogradskyella sp. nov., isolated from costal sediment.</title>
        <authorList>
            <person name="Gao C."/>
        </authorList>
    </citation>
    <scope>NUCLEOTIDE SEQUENCE [LARGE SCALE GENOMIC DNA]</scope>
    <source>
        <strain evidence="1 2">DF17</strain>
    </source>
</reference>